<protein>
    <submittedName>
        <fullName evidence="2">Uncharacterized protein</fullName>
    </submittedName>
</protein>
<feature type="transmembrane region" description="Helical" evidence="1">
    <location>
        <begin position="130"/>
        <end position="152"/>
    </location>
</feature>
<evidence type="ECO:0000256" key="1">
    <source>
        <dbReference type="SAM" id="Phobius"/>
    </source>
</evidence>
<name>A0ABV6BFC3_9GAMM</name>
<feature type="transmembrane region" description="Helical" evidence="1">
    <location>
        <begin position="67"/>
        <end position="86"/>
    </location>
</feature>
<keyword evidence="1" id="KW-1133">Transmembrane helix</keyword>
<evidence type="ECO:0000313" key="2">
    <source>
        <dbReference type="EMBL" id="MFC0049576.1"/>
    </source>
</evidence>
<dbReference type="EMBL" id="JBHLXP010000003">
    <property type="protein sequence ID" value="MFC0049576.1"/>
    <property type="molecule type" value="Genomic_DNA"/>
</dbReference>
<keyword evidence="1" id="KW-0812">Transmembrane</keyword>
<dbReference type="RefSeq" id="WP_377245677.1">
    <property type="nucleotide sequence ID" value="NZ_JBHLXP010000003.1"/>
</dbReference>
<comment type="caution">
    <text evidence="2">The sequence shown here is derived from an EMBL/GenBank/DDBJ whole genome shotgun (WGS) entry which is preliminary data.</text>
</comment>
<keyword evidence="1" id="KW-0472">Membrane</keyword>
<evidence type="ECO:0000313" key="3">
    <source>
        <dbReference type="Proteomes" id="UP001589813"/>
    </source>
</evidence>
<reference evidence="2 3" key="1">
    <citation type="submission" date="2024-09" db="EMBL/GenBank/DDBJ databases">
        <authorList>
            <person name="Sun Q."/>
            <person name="Mori K."/>
        </authorList>
    </citation>
    <scope>NUCLEOTIDE SEQUENCE [LARGE SCALE GENOMIC DNA]</scope>
    <source>
        <strain evidence="2 3">KCTC 23315</strain>
    </source>
</reference>
<feature type="transmembrane region" description="Helical" evidence="1">
    <location>
        <begin position="98"/>
        <end position="118"/>
    </location>
</feature>
<gene>
    <name evidence="2" type="ORF">ACFFJP_14865</name>
</gene>
<dbReference type="Proteomes" id="UP001589813">
    <property type="component" value="Unassembled WGS sequence"/>
</dbReference>
<sequence length="166" mass="18582">MYESLKDIGDATSVVYAALFFLAFFFEKKMSSATVALLVLCLTKGLALLLLPYLLTVASEPGLHNKFAWYGSWMFLNVLCIALISKFHIANQIRASKVALTVSLAYVAFTIIQAIDFIDRATLDNGFFATAYQISIPTINIGLIPLICYFWLQDFRKLALHNRGIK</sequence>
<feature type="transmembrane region" description="Helical" evidence="1">
    <location>
        <begin position="6"/>
        <end position="26"/>
    </location>
</feature>
<feature type="transmembrane region" description="Helical" evidence="1">
    <location>
        <begin position="33"/>
        <end position="55"/>
    </location>
</feature>
<accession>A0ABV6BFC3</accession>
<proteinExistence type="predicted"/>
<organism evidence="2 3">
    <name type="scientific">Rheinheimera tilapiae</name>
    <dbReference type="NCBI Taxonomy" id="875043"/>
    <lineage>
        <taxon>Bacteria</taxon>
        <taxon>Pseudomonadati</taxon>
        <taxon>Pseudomonadota</taxon>
        <taxon>Gammaproteobacteria</taxon>
        <taxon>Chromatiales</taxon>
        <taxon>Chromatiaceae</taxon>
        <taxon>Rheinheimera</taxon>
    </lineage>
</organism>
<keyword evidence="3" id="KW-1185">Reference proteome</keyword>